<gene>
    <name evidence="10" type="ORF">B0H16DRAFT_1556508</name>
</gene>
<feature type="region of interest" description="Disordered" evidence="7">
    <location>
        <begin position="563"/>
        <end position="582"/>
    </location>
</feature>
<comment type="caution">
    <text evidence="10">The sequence shown here is derived from an EMBL/GenBank/DDBJ whole genome shotgun (WGS) entry which is preliminary data.</text>
</comment>
<keyword evidence="5" id="KW-0418">Kinase</keyword>
<dbReference type="Gene3D" id="3.30.450.40">
    <property type="match status" value="1"/>
</dbReference>
<feature type="domain" description="Response regulatory" evidence="9">
    <location>
        <begin position="1596"/>
        <end position="1721"/>
    </location>
</feature>
<dbReference type="CDD" id="cd17546">
    <property type="entry name" value="REC_hyHK_CKI1_RcsC-like"/>
    <property type="match status" value="1"/>
</dbReference>
<feature type="modified residue" description="4-aspartylphosphate" evidence="6">
    <location>
        <position position="1646"/>
    </location>
</feature>
<keyword evidence="3 6" id="KW-0597">Phosphoprotein</keyword>
<dbReference type="SUPFAM" id="SSF55874">
    <property type="entry name" value="ATPase domain of HSP90 chaperone/DNA topoisomerase II/histidine kinase"/>
    <property type="match status" value="1"/>
</dbReference>
<dbReference type="GO" id="GO:0000155">
    <property type="term" value="F:phosphorelay sensor kinase activity"/>
    <property type="evidence" value="ECO:0007669"/>
    <property type="project" value="InterPro"/>
</dbReference>
<feature type="compositionally biased region" description="Polar residues" evidence="7">
    <location>
        <begin position="467"/>
        <end position="477"/>
    </location>
</feature>
<dbReference type="InterPro" id="IPR036097">
    <property type="entry name" value="HisK_dim/P_sf"/>
</dbReference>
<dbReference type="CDD" id="cd00082">
    <property type="entry name" value="HisKA"/>
    <property type="match status" value="1"/>
</dbReference>
<dbReference type="EC" id="2.7.13.3" evidence="2"/>
<dbReference type="InterPro" id="IPR029016">
    <property type="entry name" value="GAF-like_dom_sf"/>
</dbReference>
<feature type="compositionally biased region" description="Low complexity" evidence="7">
    <location>
        <begin position="403"/>
        <end position="417"/>
    </location>
</feature>
<dbReference type="Gene3D" id="3.40.50.2300">
    <property type="match status" value="1"/>
</dbReference>
<dbReference type="InterPro" id="IPR011006">
    <property type="entry name" value="CheY-like_superfamily"/>
</dbReference>
<feature type="compositionally biased region" description="Basic and acidic residues" evidence="7">
    <location>
        <begin position="884"/>
        <end position="899"/>
    </location>
</feature>
<feature type="region of interest" description="Disordered" evidence="7">
    <location>
        <begin position="351"/>
        <end position="555"/>
    </location>
</feature>
<dbReference type="Pfam" id="PF00512">
    <property type="entry name" value="HisKA"/>
    <property type="match status" value="1"/>
</dbReference>
<evidence type="ECO:0000313" key="10">
    <source>
        <dbReference type="EMBL" id="KAJ7746619.1"/>
    </source>
</evidence>
<name>A0AAD7N5N0_9AGAR</name>
<dbReference type="Pfam" id="PF02518">
    <property type="entry name" value="HATPase_c"/>
    <property type="match status" value="1"/>
</dbReference>
<evidence type="ECO:0000313" key="11">
    <source>
        <dbReference type="Proteomes" id="UP001215598"/>
    </source>
</evidence>
<feature type="compositionally biased region" description="Polar residues" evidence="7">
    <location>
        <begin position="543"/>
        <end position="555"/>
    </location>
</feature>
<feature type="compositionally biased region" description="Low complexity" evidence="7">
    <location>
        <begin position="484"/>
        <end position="495"/>
    </location>
</feature>
<dbReference type="GO" id="GO:0005886">
    <property type="term" value="C:plasma membrane"/>
    <property type="evidence" value="ECO:0007669"/>
    <property type="project" value="TreeGrafter"/>
</dbReference>
<evidence type="ECO:0000256" key="3">
    <source>
        <dbReference type="ARBA" id="ARBA00022553"/>
    </source>
</evidence>
<dbReference type="PRINTS" id="PR00344">
    <property type="entry name" value="BCTRLSENSOR"/>
</dbReference>
<dbReference type="InterPro" id="IPR004358">
    <property type="entry name" value="Sig_transdc_His_kin-like_C"/>
</dbReference>
<dbReference type="PROSITE" id="PS50110">
    <property type="entry name" value="RESPONSE_REGULATORY"/>
    <property type="match status" value="1"/>
</dbReference>
<feature type="compositionally biased region" description="Low complexity" evidence="7">
    <location>
        <begin position="502"/>
        <end position="511"/>
    </location>
</feature>
<sequence>MDSARRSQRKSRTVRPSSAPEKTTHPLLPVAMQSLPEDESQEPLNIDLDSLPPPFDLYPASNSNPKTPATGNDWATFITAYACGRWDPLRTPRPPPRSTDETFEETTLPVPQGALAFERTFVPPPSSSARLRMSFSAISSAVPSPLTSPSLSYPPFPLPGSSPFPPSMTNHSPSASTSTNTGDAAATHLSAQTSAATLRWAGSRVRVSPLSLPSPEHELVDPMRGAGAVPIPGSHPEFSAPHPYVGDGASHGRAASAVHTNGLGAYGNHWQTYGAQTPGWDVMTPGGTRRSRLSGFWSGTADVEDQGHTYFSRHGALLPTIDASPATPDAERGVPGSVPIPISGAIASAPGSVPVPHAADGGEAPTVPLPARRPPPATAPMRVGVNAAPDDNGDYFGNAVVAPRGLRSGRSSGLRTPPRTREGSASDSSSPRSSNESLPSVSPPPSTKLVDKSQSPARESAEPSPFSGPTTPDSNPTRPAMVRATSGPAATSSSTVVNTQGVSSEAAVEVEIVLPPDTADSRPVPLHQRSVSEADAHPDPPNAFSSNSSLANGTVNEKTRPVFPHASTVDHPNAFSTAEKDNTYSEEPYPFVFSQSVPAPVVRRAALSRQMSAPGPLSAAAVQGTLAATTPYKARAPSSDPGREVRGTGQPGPSAAAGKQKASPENVRRSSKEDARAVREERAFATRGFLAPPYPPDELGRRRALYKFNIMNTGPDLNFDRIAHLAKLVFNTKGVVLSVVDGEEEWFKSEWGSTKVHSCPRSSSFSGHAILQRDEEPMVVLDSQFDWRFANNPLVLGPPNIRFYAGAPLRTHDGFNIGCLALIDDAPREDFTPRQRHTLKEFAAIAMRELELWRDKIQLRIRDRIQNSMEQFSRECLEIDNETAGHSHNKNEAEVKHGAAGEAPPPNRHRTSDPPDLMGPTSSMDTVYDHAAKLVQRTLDVEGVLVLDVSHCEVIETMGAEGTVSVVLHHGDPDVPTSTRTLTAEEYGRLNEFFMRYPDGKISEGIVPAVFRIFLPQAHIQYALTVPIYNIDKRPFALLCAWTASDQTRRFLEGHELSYLRAIGVIILSAVLKRRMILADKAKGLFISNISHELRTPLHGILAAAELLGDSPLNHSQLSFLQTVQACGTSLVETVNHVLDFTKLSGNSKAGGVENVIVPTRVDLMQLIEEAVDGCWIGHRARTAIMGDSGIGSVYSPPEDLSAAKQLIETVVEVGWRKGGWSLKCEKGGIRRVLMNVFGNSLKFTTNGYVHVALRELPRSGDEAANETKVELIVLDTGKGISENFRKNQLFHPFSQENPLQTGTGLGLAIVNSIVKSESVHGKVEVLSEEGVGTEIKVTFTAQIPEDESTAPEMEPFKFEDSIHPVSVSLVGFDDAHKGVQLLHTVIQTYLVSWWGFEVRSSEQEYGEIVILNEDVDPVKKATAERNTSRPFIVLSSLRGNPSVMAIVSEHERIGGFCRVIYKPGGPSRLYTLMKLSLHALRIGRSGRTSPRGSESEHEEPTPVMAQVPRRNSEESSNSWTRAPTARPLMSPRSSTVHPLASTSWRTLSSTSEKEEKEEQPAAEDGGGDPTIKIGAGGTLLRSSVGTVNPDERRFRVLVVEDNSILRNLLVKWLTSRGYDYRDAVDGRNGVTVYEEDGPFDVVLLDMSMPILDGIGATTEIRQIEARWQVNDPTGTPARILALTGMSSLEDKRRAFEAGVDGYLVKPVAFKTLDEMFSKLGVS</sequence>
<feature type="compositionally biased region" description="Pro residues" evidence="7">
    <location>
        <begin position="367"/>
        <end position="378"/>
    </location>
</feature>
<dbReference type="Pfam" id="PF01590">
    <property type="entry name" value="GAF"/>
    <property type="match status" value="1"/>
</dbReference>
<dbReference type="InterPro" id="IPR005467">
    <property type="entry name" value="His_kinase_dom"/>
</dbReference>
<feature type="compositionally biased region" description="Polar residues" evidence="7">
    <location>
        <begin position="1532"/>
        <end position="1551"/>
    </location>
</feature>
<dbReference type="PANTHER" id="PTHR43047">
    <property type="entry name" value="TWO-COMPONENT HISTIDINE PROTEIN KINASE"/>
    <property type="match status" value="1"/>
</dbReference>
<dbReference type="InterPro" id="IPR001789">
    <property type="entry name" value="Sig_transdc_resp-reg_receiver"/>
</dbReference>
<dbReference type="Proteomes" id="UP001215598">
    <property type="component" value="Unassembled WGS sequence"/>
</dbReference>
<dbReference type="SUPFAM" id="SSF52172">
    <property type="entry name" value="CheY-like"/>
    <property type="match status" value="1"/>
</dbReference>
<feature type="compositionally biased region" description="Basic and acidic residues" evidence="7">
    <location>
        <begin position="666"/>
        <end position="678"/>
    </location>
</feature>
<feature type="compositionally biased region" description="Polar residues" evidence="7">
    <location>
        <begin position="60"/>
        <end position="70"/>
    </location>
</feature>
<dbReference type="SMART" id="SM00387">
    <property type="entry name" value="HATPase_c"/>
    <property type="match status" value="1"/>
</dbReference>
<keyword evidence="11" id="KW-1185">Reference proteome</keyword>
<dbReference type="Gene3D" id="1.10.287.130">
    <property type="match status" value="1"/>
</dbReference>
<feature type="region of interest" description="Disordered" evidence="7">
    <location>
        <begin position="1"/>
        <end position="71"/>
    </location>
</feature>
<feature type="domain" description="Histidine kinase" evidence="8">
    <location>
        <begin position="1089"/>
        <end position="1344"/>
    </location>
</feature>
<proteinExistence type="predicted"/>
<dbReference type="GO" id="GO:0009927">
    <property type="term" value="F:histidine phosphotransfer kinase activity"/>
    <property type="evidence" value="ECO:0007669"/>
    <property type="project" value="TreeGrafter"/>
</dbReference>
<evidence type="ECO:0000256" key="2">
    <source>
        <dbReference type="ARBA" id="ARBA00012438"/>
    </source>
</evidence>
<dbReference type="InterPro" id="IPR003018">
    <property type="entry name" value="GAF"/>
</dbReference>
<feature type="region of interest" description="Disordered" evidence="7">
    <location>
        <begin position="884"/>
        <end position="922"/>
    </location>
</feature>
<dbReference type="Pfam" id="PF00072">
    <property type="entry name" value="Response_reg"/>
    <property type="match status" value="1"/>
</dbReference>
<dbReference type="PROSITE" id="PS50109">
    <property type="entry name" value="HIS_KIN"/>
    <property type="match status" value="1"/>
</dbReference>
<evidence type="ECO:0000259" key="8">
    <source>
        <dbReference type="PROSITE" id="PS50109"/>
    </source>
</evidence>
<feature type="region of interest" description="Disordered" evidence="7">
    <location>
        <begin position="632"/>
        <end position="678"/>
    </location>
</feature>
<evidence type="ECO:0000256" key="5">
    <source>
        <dbReference type="ARBA" id="ARBA00022777"/>
    </source>
</evidence>
<feature type="compositionally biased region" description="Polar residues" evidence="7">
    <location>
        <begin position="168"/>
        <end position="182"/>
    </location>
</feature>
<dbReference type="Gene3D" id="3.30.565.10">
    <property type="entry name" value="Histidine kinase-like ATPase, C-terminal domain"/>
    <property type="match status" value="1"/>
</dbReference>
<dbReference type="SUPFAM" id="SSF47384">
    <property type="entry name" value="Homodimeric domain of signal transducing histidine kinase"/>
    <property type="match status" value="1"/>
</dbReference>
<evidence type="ECO:0000256" key="4">
    <source>
        <dbReference type="ARBA" id="ARBA00022679"/>
    </source>
</evidence>
<feature type="compositionally biased region" description="Low complexity" evidence="7">
    <location>
        <begin position="425"/>
        <end position="440"/>
    </location>
</feature>
<dbReference type="PANTHER" id="PTHR43047:SF72">
    <property type="entry name" value="OSMOSENSING HISTIDINE PROTEIN KINASE SLN1"/>
    <property type="match status" value="1"/>
</dbReference>
<protein>
    <recommendedName>
        <fullName evidence="2">histidine kinase</fullName>
        <ecNumber evidence="2">2.7.13.3</ecNumber>
    </recommendedName>
</protein>
<evidence type="ECO:0000259" key="9">
    <source>
        <dbReference type="PROSITE" id="PS50110"/>
    </source>
</evidence>
<dbReference type="SMART" id="SM00448">
    <property type="entry name" value="REC"/>
    <property type="match status" value="1"/>
</dbReference>
<dbReference type="SUPFAM" id="SSF55781">
    <property type="entry name" value="GAF domain-like"/>
    <property type="match status" value="1"/>
</dbReference>
<dbReference type="EMBL" id="JARKIB010000079">
    <property type="protein sequence ID" value="KAJ7746619.1"/>
    <property type="molecule type" value="Genomic_DNA"/>
</dbReference>
<evidence type="ECO:0000256" key="1">
    <source>
        <dbReference type="ARBA" id="ARBA00000085"/>
    </source>
</evidence>
<dbReference type="InterPro" id="IPR036890">
    <property type="entry name" value="HATPase_C_sf"/>
</dbReference>
<dbReference type="FunFam" id="1.10.287.130:FF:000023">
    <property type="entry name" value="Sensor histidine kinase/response regulator, putative"/>
    <property type="match status" value="1"/>
</dbReference>
<dbReference type="InterPro" id="IPR003594">
    <property type="entry name" value="HATPase_dom"/>
</dbReference>
<feature type="compositionally biased region" description="Basic residues" evidence="7">
    <location>
        <begin position="1"/>
        <end position="13"/>
    </location>
</feature>
<keyword evidence="4" id="KW-0808">Transferase</keyword>
<feature type="region of interest" description="Disordered" evidence="7">
    <location>
        <begin position="1484"/>
        <end position="1586"/>
    </location>
</feature>
<reference evidence="10" key="1">
    <citation type="submission" date="2023-03" db="EMBL/GenBank/DDBJ databases">
        <title>Massive genome expansion in bonnet fungi (Mycena s.s.) driven by repeated elements and novel gene families across ecological guilds.</title>
        <authorList>
            <consortium name="Lawrence Berkeley National Laboratory"/>
            <person name="Harder C.B."/>
            <person name="Miyauchi S."/>
            <person name="Viragh M."/>
            <person name="Kuo A."/>
            <person name="Thoen E."/>
            <person name="Andreopoulos B."/>
            <person name="Lu D."/>
            <person name="Skrede I."/>
            <person name="Drula E."/>
            <person name="Henrissat B."/>
            <person name="Morin E."/>
            <person name="Kohler A."/>
            <person name="Barry K."/>
            <person name="LaButti K."/>
            <person name="Morin E."/>
            <person name="Salamov A."/>
            <person name="Lipzen A."/>
            <person name="Mereny Z."/>
            <person name="Hegedus B."/>
            <person name="Baldrian P."/>
            <person name="Stursova M."/>
            <person name="Weitz H."/>
            <person name="Taylor A."/>
            <person name="Grigoriev I.V."/>
            <person name="Nagy L.G."/>
            <person name="Martin F."/>
            <person name="Kauserud H."/>
        </authorList>
    </citation>
    <scope>NUCLEOTIDE SEQUENCE</scope>
    <source>
        <strain evidence="10">CBHHK182m</strain>
    </source>
</reference>
<feature type="region of interest" description="Disordered" evidence="7">
    <location>
        <begin position="162"/>
        <end position="183"/>
    </location>
</feature>
<dbReference type="SMART" id="SM00388">
    <property type="entry name" value="HisKA"/>
    <property type="match status" value="1"/>
</dbReference>
<accession>A0AAD7N5N0</accession>
<comment type="catalytic activity">
    <reaction evidence="1">
        <text>ATP + protein L-histidine = ADP + protein N-phospho-L-histidine.</text>
        <dbReference type="EC" id="2.7.13.3"/>
    </reaction>
</comment>
<evidence type="ECO:0000256" key="7">
    <source>
        <dbReference type="SAM" id="MobiDB-lite"/>
    </source>
</evidence>
<dbReference type="InterPro" id="IPR003661">
    <property type="entry name" value="HisK_dim/P_dom"/>
</dbReference>
<evidence type="ECO:0000256" key="6">
    <source>
        <dbReference type="PROSITE-ProRule" id="PRU00169"/>
    </source>
</evidence>
<organism evidence="10 11">
    <name type="scientific">Mycena metata</name>
    <dbReference type="NCBI Taxonomy" id="1033252"/>
    <lineage>
        <taxon>Eukaryota</taxon>
        <taxon>Fungi</taxon>
        <taxon>Dikarya</taxon>
        <taxon>Basidiomycota</taxon>
        <taxon>Agaricomycotina</taxon>
        <taxon>Agaricomycetes</taxon>
        <taxon>Agaricomycetidae</taxon>
        <taxon>Agaricales</taxon>
        <taxon>Marasmiineae</taxon>
        <taxon>Mycenaceae</taxon>
        <taxon>Mycena</taxon>
    </lineage>
</organism>